<dbReference type="Proteomes" id="UP000828251">
    <property type="component" value="Unassembled WGS sequence"/>
</dbReference>
<proteinExistence type="predicted"/>
<dbReference type="AlphaFoldDB" id="A0A9D3VUL0"/>
<accession>A0A9D3VUL0</accession>
<comment type="caution">
    <text evidence="1">The sequence shown here is derived from an EMBL/GenBank/DDBJ whole genome shotgun (WGS) entry which is preliminary data.</text>
</comment>
<evidence type="ECO:0000313" key="2">
    <source>
        <dbReference type="Proteomes" id="UP000828251"/>
    </source>
</evidence>
<dbReference type="EMBL" id="JAIQCV010000005">
    <property type="protein sequence ID" value="KAH1097043.1"/>
    <property type="molecule type" value="Genomic_DNA"/>
</dbReference>
<keyword evidence="2" id="KW-1185">Reference proteome</keyword>
<gene>
    <name evidence="1" type="ORF">J1N35_013964</name>
</gene>
<organism evidence="1 2">
    <name type="scientific">Gossypium stocksii</name>
    <dbReference type="NCBI Taxonomy" id="47602"/>
    <lineage>
        <taxon>Eukaryota</taxon>
        <taxon>Viridiplantae</taxon>
        <taxon>Streptophyta</taxon>
        <taxon>Embryophyta</taxon>
        <taxon>Tracheophyta</taxon>
        <taxon>Spermatophyta</taxon>
        <taxon>Magnoliopsida</taxon>
        <taxon>eudicotyledons</taxon>
        <taxon>Gunneridae</taxon>
        <taxon>Pentapetalae</taxon>
        <taxon>rosids</taxon>
        <taxon>malvids</taxon>
        <taxon>Malvales</taxon>
        <taxon>Malvaceae</taxon>
        <taxon>Malvoideae</taxon>
        <taxon>Gossypium</taxon>
    </lineage>
</organism>
<protein>
    <submittedName>
        <fullName evidence="1">Uncharacterized protein</fullName>
    </submittedName>
</protein>
<sequence>MHDDPNLEPEDPCIIVYHPILDCRIQQEVGTEDHRDDLNMVEAVSNPIELDITIDVATNVKVELTIDMEHKLILNESVKEPIQFLAIVGKVPAEEVDEFESFSFDKGNKA</sequence>
<evidence type="ECO:0000313" key="1">
    <source>
        <dbReference type="EMBL" id="KAH1097043.1"/>
    </source>
</evidence>
<reference evidence="1 2" key="1">
    <citation type="journal article" date="2021" name="Plant Biotechnol. J.">
        <title>Multi-omics assisted identification of the key and species-specific regulatory components of drought-tolerant mechanisms in Gossypium stocksii.</title>
        <authorList>
            <person name="Yu D."/>
            <person name="Ke L."/>
            <person name="Zhang D."/>
            <person name="Wu Y."/>
            <person name="Sun Y."/>
            <person name="Mei J."/>
            <person name="Sun J."/>
            <person name="Sun Y."/>
        </authorList>
    </citation>
    <scope>NUCLEOTIDE SEQUENCE [LARGE SCALE GENOMIC DNA]</scope>
    <source>
        <strain evidence="2">cv. E1</strain>
        <tissue evidence="1">Leaf</tissue>
    </source>
</reference>
<name>A0A9D3VUL0_9ROSI</name>